<evidence type="ECO:0000256" key="13">
    <source>
        <dbReference type="HAMAP-Rule" id="MF_01451"/>
    </source>
</evidence>
<dbReference type="GO" id="GO:0005829">
    <property type="term" value="C:cytosol"/>
    <property type="evidence" value="ECO:0007669"/>
    <property type="project" value="TreeGrafter"/>
</dbReference>
<keyword evidence="8 13" id="KW-0238">DNA-binding</keyword>
<dbReference type="GO" id="GO:0033202">
    <property type="term" value="C:DNA helicase complex"/>
    <property type="evidence" value="ECO:0007669"/>
    <property type="project" value="TreeGrafter"/>
</dbReference>
<feature type="binding site" evidence="14">
    <location>
        <begin position="24"/>
        <end position="31"/>
    </location>
    <ligand>
        <name>ATP</name>
        <dbReference type="ChEBI" id="CHEBI:30616"/>
    </ligand>
</feature>
<evidence type="ECO:0000256" key="7">
    <source>
        <dbReference type="ARBA" id="ARBA00022840"/>
    </source>
</evidence>
<protein>
    <recommendedName>
        <fullName evidence="13">ATP-dependent helicase/nuclease subunit A</fullName>
        <ecNumber evidence="13">3.1.-.-</ecNumber>
        <ecNumber evidence="13">5.6.2.4</ecNumber>
    </recommendedName>
    <alternativeName>
        <fullName evidence="13">ATP-dependent helicase/nuclease AddA</fullName>
    </alternativeName>
    <alternativeName>
        <fullName evidence="13">DNA 3'-5' helicase AddA</fullName>
    </alternativeName>
</protein>
<dbReference type="EC" id="3.1.-.-" evidence="13"/>
<keyword evidence="10 13" id="KW-0413">Isomerase</keyword>
<feature type="domain" description="UvrD-like helicase ATP-binding" evidence="15">
    <location>
        <begin position="3"/>
        <end position="473"/>
    </location>
</feature>
<evidence type="ECO:0000256" key="8">
    <source>
        <dbReference type="ARBA" id="ARBA00023125"/>
    </source>
</evidence>
<evidence type="ECO:0000256" key="14">
    <source>
        <dbReference type="PROSITE-ProRule" id="PRU00560"/>
    </source>
</evidence>
<comment type="similarity">
    <text evidence="13">Belongs to the helicase family. AddA subfamily.</text>
</comment>
<evidence type="ECO:0000259" key="15">
    <source>
        <dbReference type="PROSITE" id="PS51198"/>
    </source>
</evidence>
<keyword evidence="2 13" id="KW-0547">Nucleotide-binding</keyword>
<keyword evidence="18" id="KW-1185">Reference proteome</keyword>
<comment type="catalytic activity">
    <reaction evidence="12 13">
        <text>ATP + H2O = ADP + phosphate + H(+)</text>
        <dbReference type="Rhea" id="RHEA:13065"/>
        <dbReference type="ChEBI" id="CHEBI:15377"/>
        <dbReference type="ChEBI" id="CHEBI:15378"/>
        <dbReference type="ChEBI" id="CHEBI:30616"/>
        <dbReference type="ChEBI" id="CHEBI:43474"/>
        <dbReference type="ChEBI" id="CHEBI:456216"/>
        <dbReference type="EC" id="5.6.2.4"/>
    </reaction>
</comment>
<dbReference type="Gene3D" id="1.10.274.50">
    <property type="match status" value="1"/>
</dbReference>
<evidence type="ECO:0000313" key="18">
    <source>
        <dbReference type="Proteomes" id="UP001154420"/>
    </source>
</evidence>
<dbReference type="CDD" id="cd17932">
    <property type="entry name" value="DEXQc_UvrD"/>
    <property type="match status" value="1"/>
</dbReference>
<dbReference type="RefSeq" id="WP_160560242.1">
    <property type="nucleotide sequence ID" value="NZ_QZDT01000016.1"/>
</dbReference>
<dbReference type="GO" id="GO:0005524">
    <property type="term" value="F:ATP binding"/>
    <property type="evidence" value="ECO:0007669"/>
    <property type="project" value="UniProtKB-UniRule"/>
</dbReference>
<comment type="cofactor">
    <cofactor evidence="13">
        <name>Mg(2+)</name>
        <dbReference type="ChEBI" id="CHEBI:18420"/>
    </cofactor>
</comment>
<evidence type="ECO:0000256" key="11">
    <source>
        <dbReference type="ARBA" id="ARBA00034617"/>
    </source>
</evidence>
<dbReference type="GO" id="GO:0003690">
    <property type="term" value="F:double-stranded DNA binding"/>
    <property type="evidence" value="ECO:0007669"/>
    <property type="project" value="UniProtKB-UniRule"/>
</dbReference>
<gene>
    <name evidence="13 17" type="primary">addA</name>
    <name evidence="17" type="ORF">D5281_11270</name>
</gene>
<evidence type="ECO:0000256" key="3">
    <source>
        <dbReference type="ARBA" id="ARBA00022763"/>
    </source>
</evidence>
<dbReference type="GO" id="GO:0000724">
    <property type="term" value="P:double-strand break repair via homologous recombination"/>
    <property type="evidence" value="ECO:0007669"/>
    <property type="project" value="UniProtKB-UniRule"/>
</dbReference>
<evidence type="ECO:0000256" key="2">
    <source>
        <dbReference type="ARBA" id="ARBA00022741"/>
    </source>
</evidence>
<dbReference type="GO" id="GO:0043138">
    <property type="term" value="F:3'-5' DNA helicase activity"/>
    <property type="evidence" value="ECO:0007669"/>
    <property type="project" value="UniProtKB-UniRule"/>
</dbReference>
<dbReference type="InterPro" id="IPR011604">
    <property type="entry name" value="PDDEXK-like_dom_sf"/>
</dbReference>
<organism evidence="17 18">
    <name type="scientific">Parablautia muri</name>
    <dbReference type="NCBI Taxonomy" id="2320879"/>
    <lineage>
        <taxon>Bacteria</taxon>
        <taxon>Bacillati</taxon>
        <taxon>Bacillota</taxon>
        <taxon>Clostridia</taxon>
        <taxon>Lachnospirales</taxon>
        <taxon>Lachnospiraceae</taxon>
        <taxon>Parablautia</taxon>
    </lineage>
</organism>
<comment type="catalytic activity">
    <reaction evidence="11 13">
        <text>Couples ATP hydrolysis with the unwinding of duplex DNA by translocating in the 3'-5' direction.</text>
        <dbReference type="EC" id="5.6.2.4"/>
    </reaction>
</comment>
<dbReference type="SUPFAM" id="SSF52540">
    <property type="entry name" value="P-loop containing nucleoside triphosphate hydrolases"/>
    <property type="match status" value="1"/>
</dbReference>
<evidence type="ECO:0000256" key="9">
    <source>
        <dbReference type="ARBA" id="ARBA00023204"/>
    </source>
</evidence>
<dbReference type="Pfam" id="PF13361">
    <property type="entry name" value="UvrD_C"/>
    <property type="match status" value="1"/>
</dbReference>
<reference evidence="17" key="1">
    <citation type="submission" date="2018-09" db="EMBL/GenBank/DDBJ databases">
        <title>Murine metabolic-syndrome-specific gut microbial biobank.</title>
        <authorList>
            <person name="Liu C."/>
        </authorList>
    </citation>
    <scope>NUCLEOTIDE SEQUENCE</scope>
    <source>
        <strain evidence="17">D42-62</strain>
    </source>
</reference>
<dbReference type="EMBL" id="QZDT01000016">
    <property type="protein sequence ID" value="NBJ93160.1"/>
    <property type="molecule type" value="Genomic_DNA"/>
</dbReference>
<keyword evidence="6 13" id="KW-0269">Exonuclease</keyword>
<dbReference type="Gene3D" id="3.40.50.300">
    <property type="entry name" value="P-loop containing nucleotide triphosphate hydrolases"/>
    <property type="match status" value="4"/>
</dbReference>
<keyword evidence="9 13" id="KW-0234">DNA repair</keyword>
<dbReference type="InterPro" id="IPR038726">
    <property type="entry name" value="PDDEXK_AddAB-type"/>
</dbReference>
<evidence type="ECO:0000256" key="6">
    <source>
        <dbReference type="ARBA" id="ARBA00022839"/>
    </source>
</evidence>
<accession>A0A9X5GSQ9</accession>
<dbReference type="Proteomes" id="UP001154420">
    <property type="component" value="Unassembled WGS sequence"/>
</dbReference>
<evidence type="ECO:0000256" key="10">
    <source>
        <dbReference type="ARBA" id="ARBA00023235"/>
    </source>
</evidence>
<dbReference type="NCBIfam" id="TIGR02785">
    <property type="entry name" value="addA_Gpos"/>
    <property type="match status" value="1"/>
</dbReference>
<evidence type="ECO:0000259" key="16">
    <source>
        <dbReference type="PROSITE" id="PS51217"/>
    </source>
</evidence>
<dbReference type="FunFam" id="3.40.50.300:FF:001236">
    <property type="entry name" value="ATP-dependent helicase/nuclease subunit A"/>
    <property type="match status" value="1"/>
</dbReference>
<dbReference type="EC" id="5.6.2.4" evidence="13"/>
<dbReference type="InterPro" id="IPR011335">
    <property type="entry name" value="Restrct_endonuc-II-like"/>
</dbReference>
<dbReference type="PROSITE" id="PS51217">
    <property type="entry name" value="UVRD_HELICASE_CTER"/>
    <property type="match status" value="1"/>
</dbReference>
<comment type="function">
    <text evidence="13">The heterodimer acts as both an ATP-dependent DNA helicase and an ATP-dependent, dual-direction single-stranded exonuclease. Recognizes the chi site generating a DNA molecule suitable for the initiation of homologous recombination. The AddA nuclease domain is required for chi fragment generation; this subunit has the helicase and 3' -&gt; 5' nuclease activities.</text>
</comment>
<evidence type="ECO:0000256" key="5">
    <source>
        <dbReference type="ARBA" id="ARBA00022806"/>
    </source>
</evidence>
<comment type="subunit">
    <text evidence="13">Heterodimer of AddA and AddB/RexB.</text>
</comment>
<dbReference type="Gene3D" id="3.90.320.10">
    <property type="match status" value="1"/>
</dbReference>
<comment type="caution">
    <text evidence="17">The sequence shown here is derived from an EMBL/GenBank/DDBJ whole genome shotgun (WGS) entry which is preliminary data.</text>
</comment>
<dbReference type="InterPro" id="IPR014017">
    <property type="entry name" value="DNA_helicase_UvrD-like_C"/>
</dbReference>
<keyword evidence="1 13" id="KW-0540">Nuclease</keyword>
<dbReference type="InterPro" id="IPR014152">
    <property type="entry name" value="AddA"/>
</dbReference>
<proteinExistence type="inferred from homology"/>
<evidence type="ECO:0000256" key="4">
    <source>
        <dbReference type="ARBA" id="ARBA00022801"/>
    </source>
</evidence>
<dbReference type="Pfam" id="PF12705">
    <property type="entry name" value="PDDEXK_1"/>
    <property type="match status" value="1"/>
</dbReference>
<dbReference type="InterPro" id="IPR027417">
    <property type="entry name" value="P-loop_NTPase"/>
</dbReference>
<dbReference type="GO" id="GO:0008408">
    <property type="term" value="F:3'-5' exonuclease activity"/>
    <property type="evidence" value="ECO:0007669"/>
    <property type="project" value="UniProtKB-UniRule"/>
</dbReference>
<dbReference type="SUPFAM" id="SSF52980">
    <property type="entry name" value="Restriction endonuclease-like"/>
    <property type="match status" value="1"/>
</dbReference>
<dbReference type="PANTHER" id="PTHR11070:SF48">
    <property type="entry name" value="ATP-DEPENDENT HELICASE_NUCLEASE SUBUNIT A"/>
    <property type="match status" value="1"/>
</dbReference>
<sequence>MAVAFTPQQQKVIELRDKNILVSAAAGSGKTAVLVERIIRMITDDARPVDIDRLLVVTFTNAAAAEMRERIGLAINRRLEEDPENVHLQKQVSLLHNAQITTIDSFCLFVIRNNFNDIDLDPGFRVADEGELRLLRQDVMQELLEEKYKEKEQSFLNCVEYFTGGSNDKILAEYIEKLYGFSMSCPWPEDWISQCMDDYKITDIIELESTDWCQFLLHHMGTVIEECKVSMDMAVSIIERPDGPYMYANVVEQEREMLEYLLGNESLSAYYEAFEKVSFGRLPSKKDDTVSQVCREKVQQIRKDVKKKLEDLKESYLVLSPQQVVERMAVAAPNVEMLLSLVLAYKERLDDKKRQENIIDFYDMEHFALNILLKKEEDGSISPTPAAVEYRQFFTEILIDEYQDSNLVQELLLKSISGEEDGNFNRFMVGDVKQSIYKFRLARPELFMEKYNCYSKENGSCQRIDLHKNFRSRPQVLDSVNQLFEKIMGRKLGGVEYDEEAALYQGAVYPELTFFEDTSLEELRVSPYETEYLVIGKDAEEPLSAREQEAAAIAEKIRQLRQSLKVTDKETGSLRPLRYGDIVILLRTAAGWAQDFKKILEKEGIPAYVTSQTGYFQAVEIRTLLQLLNVIDNPLQDIPLYGTLVSFFGGFTKEEIASVRAIDKRLPLFDLLKTCEINDDLLKERIRGFLDWLSHYRKKTAYTPIHKLIQEILSDTGYLDYVTACPGGKQRRANVEMLLTRAAAFENTSYYGLFHFLRYVEQLEKYEVDYGEADVLDENADVVRIMSIHKSKGLEFPVCFVAGLSKKFNMQDISGRLIADIDMGIGVDYIDSTLRLQSHTLKKNAVALKMKLDVLGEEMRVLYVAMTRAKEKLILTALTDDVEKFQEKLEQEKEFGAQTRSADGKVPFSVLLGAGCYLDFIFPCLEDVRLLDPKERLVQDIEDAVLQMHRRERVEMTETDNELMAQLSEQFDRVYPYQYLSGLFVKTTVSELKKKGMHDLSEQSMDNLEGEIGQGKRFHQAFTKELFEEPEIVPYIPSFMKAKEGMSGSDRGSAYHKVMELLDFEAVLKAGGSQEGIKAELNRQLEEFVCQGLLDRTWRDGISDVKLSGFFETGLAKRMAKAEGAGKLWREQPFVLGLPASRLKEELPEGEQVLIQGIIDVFFEEEGKIVVVDYKTDAVTRPEELVSRYQIQLNYYEEALVRLTDKEVTQKIIYSFALGREVVLY</sequence>
<evidence type="ECO:0000256" key="1">
    <source>
        <dbReference type="ARBA" id="ARBA00022722"/>
    </source>
</evidence>
<evidence type="ECO:0000313" key="17">
    <source>
        <dbReference type="EMBL" id="NBJ93160.1"/>
    </source>
</evidence>
<dbReference type="OrthoDB" id="9810135at2"/>
<dbReference type="PANTHER" id="PTHR11070">
    <property type="entry name" value="UVRD / RECB / PCRA DNA HELICASE FAMILY MEMBER"/>
    <property type="match status" value="1"/>
</dbReference>
<name>A0A9X5GSQ9_9FIRM</name>
<dbReference type="AlphaFoldDB" id="A0A9X5GSQ9"/>
<dbReference type="Pfam" id="PF00580">
    <property type="entry name" value="UvrD-helicase"/>
    <property type="match status" value="1"/>
</dbReference>
<keyword evidence="5 13" id="KW-0347">Helicase</keyword>
<evidence type="ECO:0000256" key="12">
    <source>
        <dbReference type="ARBA" id="ARBA00048988"/>
    </source>
</evidence>
<feature type="domain" description="UvrD-like helicase C-terminal" evidence="16">
    <location>
        <begin position="474"/>
        <end position="793"/>
    </location>
</feature>
<keyword evidence="3 13" id="KW-0227">DNA damage</keyword>
<dbReference type="PROSITE" id="PS51198">
    <property type="entry name" value="UVRD_HELICASE_ATP_BIND"/>
    <property type="match status" value="1"/>
</dbReference>
<dbReference type="InterPro" id="IPR000212">
    <property type="entry name" value="DNA_helicase_UvrD/REP"/>
</dbReference>
<dbReference type="HAMAP" id="MF_01451">
    <property type="entry name" value="AddA"/>
    <property type="match status" value="1"/>
</dbReference>
<dbReference type="InterPro" id="IPR014016">
    <property type="entry name" value="UvrD-like_ATP-bd"/>
</dbReference>
<keyword evidence="7 13" id="KW-0067">ATP-binding</keyword>
<keyword evidence="4 13" id="KW-0378">Hydrolase</keyword>